<accession>A0ABT2KAD7</accession>
<dbReference type="InterPro" id="IPR029052">
    <property type="entry name" value="Metallo-depent_PP-like"/>
</dbReference>
<reference evidence="1 2" key="1">
    <citation type="submission" date="2022-04" db="EMBL/GenBank/DDBJ databases">
        <title>Paracoccus sp. YLB-12 draft genome sequence.</title>
        <authorList>
            <person name="Yu L."/>
        </authorList>
    </citation>
    <scope>NUCLEOTIDE SEQUENCE [LARGE SCALE GENOMIC DNA]</scope>
    <source>
        <strain evidence="1 2">YLB-12</strain>
    </source>
</reference>
<evidence type="ECO:0000313" key="1">
    <source>
        <dbReference type="EMBL" id="MCT4333223.1"/>
    </source>
</evidence>
<proteinExistence type="predicted"/>
<dbReference type="Gene3D" id="3.60.21.10">
    <property type="match status" value="1"/>
</dbReference>
<sequence>MLNALRDEDVDADATLAGLISGDAAEGFAGTAFLYLSANLDFSTDPNLAPLAVAGGQAPLANPGMNKVVPLAHMQQLSIEQALAPLLENVDIIVAGGSNTRLLDKNDRLRDGVTAQGQYPIFV</sequence>
<keyword evidence="2" id="KW-1185">Reference proteome</keyword>
<organism evidence="1 2">
    <name type="scientific">Paracoccus maritimus</name>
    <dbReference type="NCBI Taxonomy" id="2933292"/>
    <lineage>
        <taxon>Bacteria</taxon>
        <taxon>Pseudomonadati</taxon>
        <taxon>Pseudomonadota</taxon>
        <taxon>Alphaproteobacteria</taxon>
        <taxon>Rhodobacterales</taxon>
        <taxon>Paracoccaceae</taxon>
        <taxon>Paracoccus</taxon>
    </lineage>
</organism>
<name>A0ABT2KAD7_9RHOB</name>
<evidence type="ECO:0000313" key="2">
    <source>
        <dbReference type="Proteomes" id="UP001320702"/>
    </source>
</evidence>
<protein>
    <submittedName>
        <fullName evidence="1">Uncharacterized protein</fullName>
    </submittedName>
</protein>
<dbReference type="SUPFAM" id="SSF56300">
    <property type="entry name" value="Metallo-dependent phosphatases"/>
    <property type="match status" value="1"/>
</dbReference>
<dbReference type="Proteomes" id="UP001320702">
    <property type="component" value="Unassembled WGS sequence"/>
</dbReference>
<gene>
    <name evidence="1" type="ORF">MU516_10135</name>
</gene>
<comment type="caution">
    <text evidence="1">The sequence shown here is derived from an EMBL/GenBank/DDBJ whole genome shotgun (WGS) entry which is preliminary data.</text>
</comment>
<dbReference type="EMBL" id="JANAVZ010000005">
    <property type="protein sequence ID" value="MCT4333223.1"/>
    <property type="molecule type" value="Genomic_DNA"/>
</dbReference>
<dbReference type="RefSeq" id="WP_260277111.1">
    <property type="nucleotide sequence ID" value="NZ_JANAVZ010000005.1"/>
</dbReference>